<dbReference type="SUPFAM" id="SSF51735">
    <property type="entry name" value="NAD(P)-binding Rossmann-fold domains"/>
    <property type="match status" value="1"/>
</dbReference>
<dbReference type="InterPro" id="IPR029154">
    <property type="entry name" value="HIBADH-like_NADP-bd"/>
</dbReference>
<keyword evidence="12" id="KW-1185">Reference proteome</keyword>
<keyword evidence="4" id="KW-0101">Branched-chain amino acid catabolism</keyword>
<dbReference type="Proteomes" id="UP001174694">
    <property type="component" value="Unassembled WGS sequence"/>
</dbReference>
<proteinExistence type="inferred from homology"/>
<protein>
    <recommendedName>
        <fullName evidence="3">3-hydroxyisobutyrate dehydrogenase</fullName>
        <ecNumber evidence="3">1.1.1.31</ecNumber>
    </recommendedName>
</protein>
<dbReference type="InterPro" id="IPR013328">
    <property type="entry name" value="6PGD_dom2"/>
</dbReference>
<evidence type="ECO:0000256" key="4">
    <source>
        <dbReference type="ARBA" id="ARBA00022456"/>
    </source>
</evidence>
<dbReference type="GO" id="GO:0050661">
    <property type="term" value="F:NADP binding"/>
    <property type="evidence" value="ECO:0007669"/>
    <property type="project" value="InterPro"/>
</dbReference>
<dbReference type="GO" id="GO:0051287">
    <property type="term" value="F:NAD binding"/>
    <property type="evidence" value="ECO:0007669"/>
    <property type="project" value="InterPro"/>
</dbReference>
<dbReference type="Pfam" id="PF14833">
    <property type="entry name" value="NAD_binding_11"/>
    <property type="match status" value="1"/>
</dbReference>
<evidence type="ECO:0000256" key="2">
    <source>
        <dbReference type="ARBA" id="ARBA00006013"/>
    </source>
</evidence>
<dbReference type="InterPro" id="IPR002204">
    <property type="entry name" value="3-OH-isobutyrate_DH-rel_CS"/>
</dbReference>
<dbReference type="PANTHER" id="PTHR22981">
    <property type="entry name" value="3-HYDROXYISOBUTYRATE DEHYDROGENASE-RELATED"/>
    <property type="match status" value="1"/>
</dbReference>
<evidence type="ECO:0000256" key="8">
    <source>
        <dbReference type="PIRSR" id="PIRSR000103-1"/>
    </source>
</evidence>
<sequence length="321" mass="33999">MSKECKAVGFIGLGTMGLPMAVNLVKKWPDIQLYVYDVVEDAVKKLQAAGQDGRVVACKNAAEVTDSVDVLITVLPEGVHVRTVYLDAKAGIIAASLKNKVLIDCSTIDTATSAHVAAQIKSKDDTASFYDAPISGGSLGAENGTLTFMVGSARSDTQWPLLESLFSKMGKSIFACGSPTMGLYAKLSNNYCSALIALATAEAMNIGMRSGMDPRVLAKIFSASTAQSTICDKWCPVPGVVPEAPSSHGYHGGFKVQLMRKDFALALEAAETVGAKTYLGEVGLDVYTGASNDPKCRDLDSRVVFRYIGGDEGWSNTSQEL</sequence>
<evidence type="ECO:0000256" key="7">
    <source>
        <dbReference type="ARBA" id="ARBA00049197"/>
    </source>
</evidence>
<dbReference type="InterPro" id="IPR036291">
    <property type="entry name" value="NAD(P)-bd_dom_sf"/>
</dbReference>
<evidence type="ECO:0000259" key="10">
    <source>
        <dbReference type="Pfam" id="PF14833"/>
    </source>
</evidence>
<dbReference type="Gene3D" id="1.10.1040.10">
    <property type="entry name" value="N-(1-d-carboxylethyl)-l-norvaline Dehydrogenase, domain 2"/>
    <property type="match status" value="1"/>
</dbReference>
<comment type="pathway">
    <text evidence="1">Amino-acid degradation; L-valine degradation.</text>
</comment>
<evidence type="ECO:0000256" key="1">
    <source>
        <dbReference type="ARBA" id="ARBA00005109"/>
    </source>
</evidence>
<keyword evidence="5" id="KW-0560">Oxidoreductase</keyword>
<dbReference type="InterPro" id="IPR015815">
    <property type="entry name" value="HIBADH-related"/>
</dbReference>
<organism evidence="11 12">
    <name type="scientific">Pleurostoma richardsiae</name>
    <dbReference type="NCBI Taxonomy" id="41990"/>
    <lineage>
        <taxon>Eukaryota</taxon>
        <taxon>Fungi</taxon>
        <taxon>Dikarya</taxon>
        <taxon>Ascomycota</taxon>
        <taxon>Pezizomycotina</taxon>
        <taxon>Sordariomycetes</taxon>
        <taxon>Sordariomycetidae</taxon>
        <taxon>Calosphaeriales</taxon>
        <taxon>Pleurostomataceae</taxon>
        <taxon>Pleurostoma</taxon>
    </lineage>
</organism>
<evidence type="ECO:0000313" key="11">
    <source>
        <dbReference type="EMBL" id="KAJ9132444.1"/>
    </source>
</evidence>
<comment type="caution">
    <text evidence="11">The sequence shown here is derived from an EMBL/GenBank/DDBJ whole genome shotgun (WGS) entry which is preliminary data.</text>
</comment>
<dbReference type="SUPFAM" id="SSF48179">
    <property type="entry name" value="6-phosphogluconate dehydrogenase C-terminal domain-like"/>
    <property type="match status" value="1"/>
</dbReference>
<comment type="catalytic activity">
    <reaction evidence="7">
        <text>3-hydroxy-2-methylpropanoate + NAD(+) = 2-methyl-3-oxopropanoate + NADH + H(+)</text>
        <dbReference type="Rhea" id="RHEA:17681"/>
        <dbReference type="ChEBI" id="CHEBI:11805"/>
        <dbReference type="ChEBI" id="CHEBI:15378"/>
        <dbReference type="ChEBI" id="CHEBI:57540"/>
        <dbReference type="ChEBI" id="CHEBI:57700"/>
        <dbReference type="ChEBI" id="CHEBI:57945"/>
        <dbReference type="EC" id="1.1.1.31"/>
    </reaction>
</comment>
<accession>A0AA38R887</accession>
<evidence type="ECO:0000256" key="6">
    <source>
        <dbReference type="ARBA" id="ARBA00023027"/>
    </source>
</evidence>
<evidence type="ECO:0000259" key="9">
    <source>
        <dbReference type="Pfam" id="PF03446"/>
    </source>
</evidence>
<dbReference type="Pfam" id="PF03446">
    <property type="entry name" value="NAD_binding_2"/>
    <property type="match status" value="1"/>
</dbReference>
<dbReference type="GO" id="GO:0005739">
    <property type="term" value="C:mitochondrion"/>
    <property type="evidence" value="ECO:0007669"/>
    <property type="project" value="TreeGrafter"/>
</dbReference>
<evidence type="ECO:0000256" key="5">
    <source>
        <dbReference type="ARBA" id="ARBA00023002"/>
    </source>
</evidence>
<dbReference type="FunFam" id="1.10.1040.10:FF:000006">
    <property type="entry name" value="3-hydroxyisobutyrate dehydrogenase"/>
    <property type="match status" value="1"/>
</dbReference>
<dbReference type="PROSITE" id="PS00895">
    <property type="entry name" value="3_HYDROXYISOBUT_DH"/>
    <property type="match status" value="1"/>
</dbReference>
<dbReference type="PANTHER" id="PTHR22981:SF81">
    <property type="entry name" value="DEHYDROGENASE, PUTATIVE-RELATED"/>
    <property type="match status" value="1"/>
</dbReference>
<dbReference type="EMBL" id="JANBVO010000057">
    <property type="protein sequence ID" value="KAJ9132444.1"/>
    <property type="molecule type" value="Genomic_DNA"/>
</dbReference>
<feature type="domain" description="3-hydroxyisobutyrate dehydrogenase-like NAD-binding" evidence="10">
    <location>
        <begin position="182"/>
        <end position="293"/>
    </location>
</feature>
<dbReference type="InterPro" id="IPR008927">
    <property type="entry name" value="6-PGluconate_DH-like_C_sf"/>
</dbReference>
<dbReference type="PIRSF" id="PIRSF000103">
    <property type="entry name" value="HIBADH"/>
    <property type="match status" value="1"/>
</dbReference>
<dbReference type="GO" id="GO:0008442">
    <property type="term" value="F:3-hydroxyisobutyrate dehydrogenase activity"/>
    <property type="evidence" value="ECO:0007669"/>
    <property type="project" value="UniProtKB-EC"/>
</dbReference>
<reference evidence="11" key="1">
    <citation type="submission" date="2022-07" db="EMBL/GenBank/DDBJ databases">
        <title>Fungi with potential for degradation of polypropylene.</title>
        <authorList>
            <person name="Gostincar C."/>
        </authorList>
    </citation>
    <scope>NUCLEOTIDE SEQUENCE</scope>
    <source>
        <strain evidence="11">EXF-13308</strain>
    </source>
</reference>
<gene>
    <name evidence="11" type="ORF">NKR23_g11239</name>
</gene>
<dbReference type="AlphaFoldDB" id="A0AA38R887"/>
<dbReference type="InterPro" id="IPR006115">
    <property type="entry name" value="6PGDH_NADP-bd"/>
</dbReference>
<feature type="active site" evidence="8">
    <location>
        <position position="186"/>
    </location>
</feature>
<dbReference type="EC" id="1.1.1.31" evidence="3"/>
<name>A0AA38R887_9PEZI</name>
<keyword evidence="6" id="KW-0520">NAD</keyword>
<dbReference type="Gene3D" id="3.40.50.720">
    <property type="entry name" value="NAD(P)-binding Rossmann-like Domain"/>
    <property type="match status" value="1"/>
</dbReference>
<dbReference type="GO" id="GO:0006574">
    <property type="term" value="P:L-valine catabolic process"/>
    <property type="evidence" value="ECO:0007669"/>
    <property type="project" value="TreeGrafter"/>
</dbReference>
<evidence type="ECO:0000256" key="3">
    <source>
        <dbReference type="ARBA" id="ARBA00012991"/>
    </source>
</evidence>
<comment type="similarity">
    <text evidence="2">Belongs to the HIBADH-related family. 3-hydroxyisobutyrate dehydrogenase subfamily.</text>
</comment>
<feature type="domain" description="6-phosphogluconate dehydrogenase NADP-binding" evidence="9">
    <location>
        <begin position="8"/>
        <end position="177"/>
    </location>
</feature>
<evidence type="ECO:0000313" key="12">
    <source>
        <dbReference type="Proteomes" id="UP001174694"/>
    </source>
</evidence>